<dbReference type="InterPro" id="IPR036962">
    <property type="entry name" value="Glyco_hydro_3_N_sf"/>
</dbReference>
<dbReference type="Gene3D" id="3.20.20.300">
    <property type="entry name" value="Glycoside hydrolase, family 3, N-terminal domain"/>
    <property type="match status" value="1"/>
</dbReference>
<dbReference type="InterPro" id="IPR017853">
    <property type="entry name" value="GH"/>
</dbReference>
<evidence type="ECO:0000256" key="2">
    <source>
        <dbReference type="ARBA" id="ARBA00022801"/>
    </source>
</evidence>
<evidence type="ECO:0000256" key="1">
    <source>
        <dbReference type="ARBA" id="ARBA00005336"/>
    </source>
</evidence>
<reference evidence="4" key="1">
    <citation type="submission" date="2024-05" db="EMBL/GenBank/DDBJ databases">
        <title>30 novel species of actinomycetes from the DSMZ collection.</title>
        <authorList>
            <person name="Nouioui I."/>
        </authorList>
    </citation>
    <scope>NUCLEOTIDE SEQUENCE</scope>
    <source>
        <strain evidence="4">DSM 3412</strain>
    </source>
</reference>
<keyword evidence="2" id="KW-0378">Hydrolase</keyword>
<dbReference type="EMBL" id="JAVRFJ010000020">
    <property type="protein sequence ID" value="MDT0570283.1"/>
    <property type="molecule type" value="Genomic_DNA"/>
</dbReference>
<comment type="similarity">
    <text evidence="1">Belongs to the glycosyl hydrolase 3 family.</text>
</comment>
<evidence type="ECO:0000313" key="5">
    <source>
        <dbReference type="Proteomes" id="UP001180737"/>
    </source>
</evidence>
<name>A0ABU2Z125_9ACTN</name>
<evidence type="ECO:0000256" key="3">
    <source>
        <dbReference type="SAM" id="MobiDB-lite"/>
    </source>
</evidence>
<dbReference type="Proteomes" id="UP001180737">
    <property type="component" value="Unassembled WGS sequence"/>
</dbReference>
<comment type="caution">
    <text evidence="4">The sequence shown here is derived from an EMBL/GenBank/DDBJ whole genome shotgun (WGS) entry which is preliminary data.</text>
</comment>
<gene>
    <name evidence="4" type="ORF">RM704_22885</name>
</gene>
<proteinExistence type="inferred from homology"/>
<feature type="region of interest" description="Disordered" evidence="3">
    <location>
        <begin position="24"/>
        <end position="57"/>
    </location>
</feature>
<dbReference type="PANTHER" id="PTHR42715">
    <property type="entry name" value="BETA-GLUCOSIDASE"/>
    <property type="match status" value="1"/>
</dbReference>
<sequence>MTPSHGHGSAELSLDEKTALLSGQDVWTTEPAERVGIPSLVLSDGPHGLRRPHPDSDALDFHGSHPATCFPPAVALASSWDHPTVGPALTAAMTSGLPDEQAAAG</sequence>
<evidence type="ECO:0000313" key="4">
    <source>
        <dbReference type="EMBL" id="MDT0570283.1"/>
    </source>
</evidence>
<dbReference type="RefSeq" id="WP_033530237.1">
    <property type="nucleotide sequence ID" value="NZ_JAVRFJ010000020.1"/>
</dbReference>
<dbReference type="PRINTS" id="PR00133">
    <property type="entry name" value="GLHYDRLASE3"/>
</dbReference>
<organism evidence="4 5">
    <name type="scientific">Streptomyces gottesmaniae</name>
    <dbReference type="NCBI Taxonomy" id="3075518"/>
    <lineage>
        <taxon>Bacteria</taxon>
        <taxon>Bacillati</taxon>
        <taxon>Actinomycetota</taxon>
        <taxon>Actinomycetes</taxon>
        <taxon>Kitasatosporales</taxon>
        <taxon>Streptomycetaceae</taxon>
        <taxon>Streptomyces</taxon>
    </lineage>
</organism>
<accession>A0ABU2Z125</accession>
<protein>
    <recommendedName>
        <fullName evidence="6">Glycoside hydrolase family 3 N-terminal domain-containing protein</fullName>
    </recommendedName>
</protein>
<dbReference type="PANTHER" id="PTHR42715:SF10">
    <property type="entry name" value="BETA-GLUCOSIDASE"/>
    <property type="match status" value="1"/>
</dbReference>
<dbReference type="InterPro" id="IPR050288">
    <property type="entry name" value="Cellulose_deg_GH3"/>
</dbReference>
<evidence type="ECO:0008006" key="6">
    <source>
        <dbReference type="Google" id="ProtNLM"/>
    </source>
</evidence>
<dbReference type="SUPFAM" id="SSF51445">
    <property type="entry name" value="(Trans)glycosidases"/>
    <property type="match status" value="1"/>
</dbReference>
<dbReference type="InterPro" id="IPR001764">
    <property type="entry name" value="Glyco_hydro_3_N"/>
</dbReference>
<keyword evidence="5" id="KW-1185">Reference proteome</keyword>